<dbReference type="Gene3D" id="3.90.1480.20">
    <property type="entry name" value="Glycosyl transferase family 29"/>
    <property type="match status" value="1"/>
</dbReference>
<keyword evidence="3" id="KW-0328">Glycosyltransferase</keyword>
<keyword evidence="10" id="KW-0325">Glycoprotein</keyword>
<keyword evidence="8" id="KW-0333">Golgi apparatus</keyword>
<gene>
    <name evidence="12" type="primary">LOC109473823</name>
</gene>
<keyword evidence="9" id="KW-0472">Membrane</keyword>
<name>A0A6P4ZIQ7_BRABE</name>
<dbReference type="OrthoDB" id="10264956at2759"/>
<evidence type="ECO:0000256" key="10">
    <source>
        <dbReference type="ARBA" id="ARBA00023180"/>
    </source>
</evidence>
<dbReference type="GeneID" id="109473823"/>
<dbReference type="AlphaFoldDB" id="A0A6P4ZIQ7"/>
<dbReference type="GO" id="GO:0000139">
    <property type="term" value="C:Golgi membrane"/>
    <property type="evidence" value="ECO:0007669"/>
    <property type="project" value="UniProtKB-SubCell"/>
</dbReference>
<keyword evidence="7" id="KW-1133">Transmembrane helix</keyword>
<dbReference type="Pfam" id="PF00777">
    <property type="entry name" value="Glyco_transf_29"/>
    <property type="match status" value="1"/>
</dbReference>
<dbReference type="RefSeq" id="XP_019629471.1">
    <property type="nucleotide sequence ID" value="XM_019773912.1"/>
</dbReference>
<dbReference type="Proteomes" id="UP000515135">
    <property type="component" value="Unplaced"/>
</dbReference>
<dbReference type="CDD" id="cd23963">
    <property type="entry name" value="GT29_ST8SIA"/>
    <property type="match status" value="1"/>
</dbReference>
<comment type="similarity">
    <text evidence="2">Belongs to the glycosyltransferase 29 family.</text>
</comment>
<dbReference type="KEGG" id="bbel:109473823"/>
<evidence type="ECO:0000256" key="1">
    <source>
        <dbReference type="ARBA" id="ARBA00004323"/>
    </source>
</evidence>
<evidence type="ECO:0000256" key="9">
    <source>
        <dbReference type="ARBA" id="ARBA00023136"/>
    </source>
</evidence>
<protein>
    <submittedName>
        <fullName evidence="12">Alpha-2,8-sialyltransferase 8B-like</fullName>
    </submittedName>
</protein>
<evidence type="ECO:0000313" key="12">
    <source>
        <dbReference type="RefSeq" id="XP_019629471.1"/>
    </source>
</evidence>
<organism evidence="11 12">
    <name type="scientific">Branchiostoma belcheri</name>
    <name type="common">Amphioxus</name>
    <dbReference type="NCBI Taxonomy" id="7741"/>
    <lineage>
        <taxon>Eukaryota</taxon>
        <taxon>Metazoa</taxon>
        <taxon>Chordata</taxon>
        <taxon>Cephalochordata</taxon>
        <taxon>Leptocardii</taxon>
        <taxon>Amphioxiformes</taxon>
        <taxon>Branchiostomatidae</taxon>
        <taxon>Branchiostoma</taxon>
    </lineage>
</organism>
<dbReference type="GO" id="GO:0009311">
    <property type="term" value="P:oligosaccharide metabolic process"/>
    <property type="evidence" value="ECO:0007669"/>
    <property type="project" value="TreeGrafter"/>
</dbReference>
<comment type="subcellular location">
    <subcellularLocation>
        <location evidence="1">Golgi apparatus membrane</location>
        <topology evidence="1">Single-pass type II membrane protein</topology>
    </subcellularLocation>
</comment>
<keyword evidence="4" id="KW-0808">Transferase</keyword>
<dbReference type="GO" id="GO:0006491">
    <property type="term" value="P:N-glycan processing"/>
    <property type="evidence" value="ECO:0007669"/>
    <property type="project" value="TreeGrafter"/>
</dbReference>
<evidence type="ECO:0000256" key="5">
    <source>
        <dbReference type="ARBA" id="ARBA00022692"/>
    </source>
</evidence>
<reference evidence="12" key="1">
    <citation type="submission" date="2025-08" db="UniProtKB">
        <authorList>
            <consortium name="RefSeq"/>
        </authorList>
    </citation>
    <scope>IDENTIFICATION</scope>
    <source>
        <tissue evidence="12">Gonad</tissue>
    </source>
</reference>
<dbReference type="PANTHER" id="PTHR11987">
    <property type="entry name" value="ALPHA-2,8-SIALYLTRANSFERASE"/>
    <property type="match status" value="1"/>
</dbReference>
<proteinExistence type="inferred from homology"/>
<evidence type="ECO:0000256" key="4">
    <source>
        <dbReference type="ARBA" id="ARBA00022679"/>
    </source>
</evidence>
<accession>A0A6P4ZIQ7</accession>
<dbReference type="GO" id="GO:0003828">
    <property type="term" value="F:alpha-N-acetylneuraminate alpha-2,8-sialyltransferase activity"/>
    <property type="evidence" value="ECO:0007669"/>
    <property type="project" value="TreeGrafter"/>
</dbReference>
<dbReference type="InterPro" id="IPR001675">
    <property type="entry name" value="Glyco_trans_29"/>
</dbReference>
<sequence>MFTRRLLRSLFYAILLFGTSLIGLGLVFAYNHTGTWRLSSAEVLREHHGVERLSSAEVLVLREHHGVGRLSSAHVLREHLGGVEVVRGHSLNLTRRNEPSLTYDTNLTVTRKENHFNMTNIQKIRNITQKYFDPKRHVIYFSDYDVLMKKCQPQLFTLLKDRSSRSPCNIVRTPIKHYRTCAVVGNSGILLHSSCGAEIDAHEFVIRSNLPPVSPYRTDVGSRTDLTTVNEKCLSQVSRDLQSKNATLKKAMLDRLGETPGMILSYTLYFIRSKATKKMKTIDKVIRKNNMTAVVAFPQKSFLRSKGVYKELVGEEWSFASTGLNTFALASTFCDRISMYGFYPMSTYQNKPVSYHYYDQRVPSTRHEFDNEYKLLRDFHNQGVIRHVVGKM</sequence>
<keyword evidence="6" id="KW-0735">Signal-anchor</keyword>
<dbReference type="InterPro" id="IPR050943">
    <property type="entry name" value="Glycosyltr_29_Sialyltrsf"/>
</dbReference>
<keyword evidence="11" id="KW-1185">Reference proteome</keyword>
<evidence type="ECO:0000256" key="7">
    <source>
        <dbReference type="ARBA" id="ARBA00022989"/>
    </source>
</evidence>
<evidence type="ECO:0000256" key="6">
    <source>
        <dbReference type="ARBA" id="ARBA00022968"/>
    </source>
</evidence>
<evidence type="ECO:0000256" key="3">
    <source>
        <dbReference type="ARBA" id="ARBA00022676"/>
    </source>
</evidence>
<evidence type="ECO:0000256" key="2">
    <source>
        <dbReference type="ARBA" id="ARBA00006003"/>
    </source>
</evidence>
<evidence type="ECO:0000256" key="8">
    <source>
        <dbReference type="ARBA" id="ARBA00023034"/>
    </source>
</evidence>
<evidence type="ECO:0000313" key="11">
    <source>
        <dbReference type="Proteomes" id="UP000515135"/>
    </source>
</evidence>
<keyword evidence="5" id="KW-0812">Transmembrane</keyword>
<dbReference type="PANTHER" id="PTHR11987:SF53">
    <property type="entry name" value="ALPHA-2,8-SIALYLTRANSFERASE 8F-LIKE"/>
    <property type="match status" value="1"/>
</dbReference>
<dbReference type="InterPro" id="IPR038578">
    <property type="entry name" value="GT29-like_sf"/>
</dbReference>